<evidence type="ECO:0000313" key="6">
    <source>
        <dbReference type="EMBL" id="GGF30347.1"/>
    </source>
</evidence>
<dbReference type="GO" id="GO:0003700">
    <property type="term" value="F:DNA-binding transcription factor activity"/>
    <property type="evidence" value="ECO:0007669"/>
    <property type="project" value="InterPro"/>
</dbReference>
<dbReference type="InterPro" id="IPR036390">
    <property type="entry name" value="WH_DNA-bd_sf"/>
</dbReference>
<keyword evidence="4" id="KW-0804">Transcription</keyword>
<dbReference type="InterPro" id="IPR058163">
    <property type="entry name" value="LysR-type_TF_proteobact-type"/>
</dbReference>
<dbReference type="SUPFAM" id="SSF53850">
    <property type="entry name" value="Periplasmic binding protein-like II"/>
    <property type="match status" value="1"/>
</dbReference>
<dbReference type="GO" id="GO:0006351">
    <property type="term" value="P:DNA-templated transcription"/>
    <property type="evidence" value="ECO:0007669"/>
    <property type="project" value="TreeGrafter"/>
</dbReference>
<dbReference type="Proteomes" id="UP000646365">
    <property type="component" value="Unassembled WGS sequence"/>
</dbReference>
<gene>
    <name evidence="6" type="ORF">GCM10011611_40530</name>
</gene>
<dbReference type="InterPro" id="IPR005119">
    <property type="entry name" value="LysR_subst-bd"/>
</dbReference>
<evidence type="ECO:0000256" key="1">
    <source>
        <dbReference type="ARBA" id="ARBA00009437"/>
    </source>
</evidence>
<dbReference type="RefSeq" id="WP_189049148.1">
    <property type="nucleotide sequence ID" value="NZ_BMJQ01000011.1"/>
</dbReference>
<dbReference type="Gene3D" id="3.40.190.290">
    <property type="match status" value="1"/>
</dbReference>
<dbReference type="InterPro" id="IPR036388">
    <property type="entry name" value="WH-like_DNA-bd_sf"/>
</dbReference>
<evidence type="ECO:0000313" key="7">
    <source>
        <dbReference type="Proteomes" id="UP000646365"/>
    </source>
</evidence>
<name>A0A8J2YWD7_9PROT</name>
<keyword evidence="3" id="KW-0238">DNA-binding</keyword>
<protein>
    <submittedName>
        <fullName evidence="6">Transcriptional regulator</fullName>
    </submittedName>
</protein>
<comment type="caution">
    <text evidence="6">The sequence shown here is derived from an EMBL/GenBank/DDBJ whole genome shotgun (WGS) entry which is preliminary data.</text>
</comment>
<keyword evidence="7" id="KW-1185">Reference proteome</keyword>
<dbReference type="GO" id="GO:0043565">
    <property type="term" value="F:sequence-specific DNA binding"/>
    <property type="evidence" value="ECO:0007669"/>
    <property type="project" value="TreeGrafter"/>
</dbReference>
<evidence type="ECO:0000259" key="5">
    <source>
        <dbReference type="PROSITE" id="PS50931"/>
    </source>
</evidence>
<dbReference type="PANTHER" id="PTHR30537:SF3">
    <property type="entry name" value="TRANSCRIPTIONAL REGULATORY PROTEIN"/>
    <property type="match status" value="1"/>
</dbReference>
<dbReference type="AlphaFoldDB" id="A0A8J2YWD7"/>
<dbReference type="PANTHER" id="PTHR30537">
    <property type="entry name" value="HTH-TYPE TRANSCRIPTIONAL REGULATOR"/>
    <property type="match status" value="1"/>
</dbReference>
<reference evidence="6" key="1">
    <citation type="journal article" date="2014" name="Int. J. Syst. Evol. Microbiol.">
        <title>Complete genome sequence of Corynebacterium casei LMG S-19264T (=DSM 44701T), isolated from a smear-ripened cheese.</title>
        <authorList>
            <consortium name="US DOE Joint Genome Institute (JGI-PGF)"/>
            <person name="Walter F."/>
            <person name="Albersmeier A."/>
            <person name="Kalinowski J."/>
            <person name="Ruckert C."/>
        </authorList>
    </citation>
    <scope>NUCLEOTIDE SEQUENCE</scope>
    <source>
        <strain evidence="6">CGMCC 1.15725</strain>
    </source>
</reference>
<accession>A0A8J2YWD7</accession>
<dbReference type="EMBL" id="BMJQ01000011">
    <property type="protein sequence ID" value="GGF30347.1"/>
    <property type="molecule type" value="Genomic_DNA"/>
</dbReference>
<evidence type="ECO:0000256" key="2">
    <source>
        <dbReference type="ARBA" id="ARBA00023015"/>
    </source>
</evidence>
<dbReference type="InterPro" id="IPR000847">
    <property type="entry name" value="LysR_HTH_N"/>
</dbReference>
<reference evidence="6" key="2">
    <citation type="submission" date="2020-09" db="EMBL/GenBank/DDBJ databases">
        <authorList>
            <person name="Sun Q."/>
            <person name="Zhou Y."/>
        </authorList>
    </citation>
    <scope>NUCLEOTIDE SEQUENCE</scope>
    <source>
        <strain evidence="6">CGMCC 1.15725</strain>
    </source>
</reference>
<sequence length="285" mass="30056">MMDWDHVKVLLALADAGSLRGAARALGIDQATAGRRLVALEAQLGTKLFVHTPSGYVVTAVGEAILPGARRMAAEALALGRRAAGTEAGLHGTVRIATGDGIARGLLMPALARLHARHPEIRTVLLTARTLVDIAHDEVDIAVRIVRPNDPELIVRRLGALTSRLYASVDYVARRGVPAPGGGFAGHDLILPYPAPAGPFHGEPIGAGRVVLETNSMLAAAEAAQQGLGIASLLEHLGDTDPSLVPLWPDRPQRHELWLVVHPDLARSARVRAVLDAIIEGWPAG</sequence>
<dbReference type="PROSITE" id="PS50931">
    <property type="entry name" value="HTH_LYSR"/>
    <property type="match status" value="1"/>
</dbReference>
<dbReference type="Gene3D" id="1.10.10.10">
    <property type="entry name" value="Winged helix-like DNA-binding domain superfamily/Winged helix DNA-binding domain"/>
    <property type="match status" value="1"/>
</dbReference>
<dbReference type="Pfam" id="PF00126">
    <property type="entry name" value="HTH_1"/>
    <property type="match status" value="1"/>
</dbReference>
<dbReference type="Pfam" id="PF03466">
    <property type="entry name" value="LysR_substrate"/>
    <property type="match status" value="1"/>
</dbReference>
<evidence type="ECO:0000256" key="4">
    <source>
        <dbReference type="ARBA" id="ARBA00023163"/>
    </source>
</evidence>
<feature type="domain" description="HTH lysR-type" evidence="5">
    <location>
        <begin position="2"/>
        <end position="59"/>
    </location>
</feature>
<proteinExistence type="inferred from homology"/>
<dbReference type="SUPFAM" id="SSF46785">
    <property type="entry name" value="Winged helix' DNA-binding domain"/>
    <property type="match status" value="1"/>
</dbReference>
<organism evidence="6 7">
    <name type="scientific">Aliidongia dinghuensis</name>
    <dbReference type="NCBI Taxonomy" id="1867774"/>
    <lineage>
        <taxon>Bacteria</taxon>
        <taxon>Pseudomonadati</taxon>
        <taxon>Pseudomonadota</taxon>
        <taxon>Alphaproteobacteria</taxon>
        <taxon>Rhodospirillales</taxon>
        <taxon>Dongiaceae</taxon>
        <taxon>Aliidongia</taxon>
    </lineage>
</organism>
<evidence type="ECO:0000256" key="3">
    <source>
        <dbReference type="ARBA" id="ARBA00023125"/>
    </source>
</evidence>
<comment type="similarity">
    <text evidence="1">Belongs to the LysR transcriptional regulatory family.</text>
</comment>
<keyword evidence="2" id="KW-0805">Transcription regulation</keyword>